<evidence type="ECO:0000259" key="2">
    <source>
        <dbReference type="Pfam" id="PF13556"/>
    </source>
</evidence>
<keyword evidence="5" id="KW-1185">Reference proteome</keyword>
<evidence type="ECO:0000259" key="3">
    <source>
        <dbReference type="Pfam" id="PF25906"/>
    </source>
</evidence>
<dbReference type="PANTHER" id="PTHR33744:SF1">
    <property type="entry name" value="DNA-BINDING TRANSCRIPTIONAL ACTIVATOR ADER"/>
    <property type="match status" value="1"/>
</dbReference>
<dbReference type="OrthoDB" id="5243741at2"/>
<dbReference type="AlphaFoldDB" id="A0A344LG96"/>
<dbReference type="InterPro" id="IPR058663">
    <property type="entry name" value="PucR-like_N"/>
</dbReference>
<accession>A0A344LG96</accession>
<dbReference type="Pfam" id="PF13556">
    <property type="entry name" value="HTH_30"/>
    <property type="match status" value="1"/>
</dbReference>
<sequence length="417" mass="45958">MHPASESAVRQQVPAVLDGQPSHSQSLWYSLPGEVARRFRPHSDQLARTILEEIQRAVPEYAQPLEGQFGKVITLGIERAVLNCIDSIEGRGTAQQKWDELFRGIGRRVYNDGRSLDSLQSAYRVGGRAAWRYVSAFGQKLRLPASMLCVGAEAIFAFVDEISAYSVEGYTMAQARAAGTLERRRQRLLERILATPSSSTQTITAMAAAAEWPVPEAVTLVALEARIDRPHTPAVHADVLLDLEGSQPYLLTPDPARDLPILQSELDGWRAASGPHVPLAEAATSLHWARRTLDLVHRGVLPDAPITRSGDHLAKLLLLSDEFLLRQLSKHALAPIAGLTPKQQVRLGGTLLAWLEHRGSTPEVAEALDIHPQTVRYRLNQLTELFGDRLNNPEARFEMQLSLEAHRLLGTDPSASP</sequence>
<evidence type="ECO:0000256" key="1">
    <source>
        <dbReference type="SAM" id="MobiDB-lite"/>
    </source>
</evidence>
<dbReference type="Proteomes" id="UP000250434">
    <property type="component" value="Chromosome"/>
</dbReference>
<evidence type="ECO:0000313" key="5">
    <source>
        <dbReference type="Proteomes" id="UP000250434"/>
    </source>
</evidence>
<feature type="domain" description="PucR C-terminal helix-turn-helix" evidence="2">
    <location>
        <begin position="350"/>
        <end position="405"/>
    </location>
</feature>
<dbReference type="InterPro" id="IPR042070">
    <property type="entry name" value="PucR_C-HTH_sf"/>
</dbReference>
<feature type="region of interest" description="Disordered" evidence="1">
    <location>
        <begin position="1"/>
        <end position="23"/>
    </location>
</feature>
<dbReference type="RefSeq" id="WP_113696130.1">
    <property type="nucleotide sequence ID" value="NZ_CP015163.1"/>
</dbReference>
<proteinExistence type="predicted"/>
<dbReference type="InterPro" id="IPR025736">
    <property type="entry name" value="PucR_C-HTH_dom"/>
</dbReference>
<organism evidence="4 5">
    <name type="scientific">Amycolatopsis albispora</name>
    <dbReference type="NCBI Taxonomy" id="1804986"/>
    <lineage>
        <taxon>Bacteria</taxon>
        <taxon>Bacillati</taxon>
        <taxon>Actinomycetota</taxon>
        <taxon>Actinomycetes</taxon>
        <taxon>Pseudonocardiales</taxon>
        <taxon>Pseudonocardiaceae</taxon>
        <taxon>Amycolatopsis</taxon>
    </lineage>
</organism>
<reference evidence="4 5" key="1">
    <citation type="submission" date="2016-04" db="EMBL/GenBank/DDBJ databases">
        <title>Complete genome sequence and analysis of deep-sea sediment isolate, Amycolatopsis sp. WP1.</title>
        <authorList>
            <person name="Wang H."/>
            <person name="Chen S."/>
            <person name="Wu Q."/>
        </authorList>
    </citation>
    <scope>NUCLEOTIDE SEQUENCE [LARGE SCALE GENOMIC DNA]</scope>
    <source>
        <strain evidence="4 5">WP1</strain>
    </source>
</reference>
<name>A0A344LG96_9PSEU</name>
<protein>
    <submittedName>
        <fullName evidence="4">Uncharacterized protein</fullName>
    </submittedName>
</protein>
<dbReference type="KEGG" id="aab:A4R43_35325"/>
<dbReference type="InterPro" id="IPR051448">
    <property type="entry name" value="CdaR-like_regulators"/>
</dbReference>
<dbReference type="Pfam" id="PF25906">
    <property type="entry name" value="PucR-like_N"/>
    <property type="match status" value="1"/>
</dbReference>
<evidence type="ECO:0000313" key="4">
    <source>
        <dbReference type="EMBL" id="AXB47070.1"/>
    </source>
</evidence>
<dbReference type="Gene3D" id="1.10.10.2840">
    <property type="entry name" value="PucR C-terminal helix-turn-helix domain"/>
    <property type="match status" value="1"/>
</dbReference>
<dbReference type="EMBL" id="CP015163">
    <property type="protein sequence ID" value="AXB47070.1"/>
    <property type="molecule type" value="Genomic_DNA"/>
</dbReference>
<feature type="domain" description="PucR-like N-terminal" evidence="3">
    <location>
        <begin position="28"/>
        <end position="193"/>
    </location>
</feature>
<dbReference type="PANTHER" id="PTHR33744">
    <property type="entry name" value="CARBOHYDRATE DIACID REGULATOR"/>
    <property type="match status" value="1"/>
</dbReference>
<gene>
    <name evidence="4" type="ORF">A4R43_35325</name>
</gene>